<sequence>MKLETLLEAPGFERWLLSQELISPRAKLYALETVGQSRNDYDYERESWAEDDLSAYQFCFLYANLLKQAATAASSAELQAKALQLLFDHHANRKARDCTGDAYAQPLSELLKLAKLDAPLKARIVACKTLGALAEESQEGVVYAGDASNFILSLGREDWASQPFEELERAGKAVFIKMADGHLTGRFGEEMDEAGLALAHKKSAAWAAAVGKARMRELATRMGDRMLAEYCADEFMCYVKKHVDWGKDDAEEEFGETYAKLLKQWVALDYRSPEKEAARWEAASDEYRKDITDRKEKKAAEAKAAEAKAAAEAGS</sequence>
<reference evidence="1 2" key="1">
    <citation type="journal article" date="2014" name="Nat. Commun.">
        <title>Klebsormidium flaccidum genome reveals primary factors for plant terrestrial adaptation.</title>
        <authorList>
            <person name="Hori K."/>
            <person name="Maruyama F."/>
            <person name="Fujisawa T."/>
            <person name="Togashi T."/>
            <person name="Yamamoto N."/>
            <person name="Seo M."/>
            <person name="Sato S."/>
            <person name="Yamada T."/>
            <person name="Mori H."/>
            <person name="Tajima N."/>
            <person name="Moriyama T."/>
            <person name="Ikeuchi M."/>
            <person name="Watanabe M."/>
            <person name="Wada H."/>
            <person name="Kobayashi K."/>
            <person name="Saito M."/>
            <person name="Masuda T."/>
            <person name="Sasaki-Sekimoto Y."/>
            <person name="Mashiguchi K."/>
            <person name="Awai K."/>
            <person name="Shimojima M."/>
            <person name="Masuda S."/>
            <person name="Iwai M."/>
            <person name="Nobusawa T."/>
            <person name="Narise T."/>
            <person name="Kondo S."/>
            <person name="Saito H."/>
            <person name="Sato R."/>
            <person name="Murakawa M."/>
            <person name="Ihara Y."/>
            <person name="Oshima-Yamada Y."/>
            <person name="Ohtaka K."/>
            <person name="Satoh M."/>
            <person name="Sonobe K."/>
            <person name="Ishii M."/>
            <person name="Ohtani R."/>
            <person name="Kanamori-Sato M."/>
            <person name="Honoki R."/>
            <person name="Miyazaki D."/>
            <person name="Mochizuki H."/>
            <person name="Umetsu J."/>
            <person name="Higashi K."/>
            <person name="Shibata D."/>
            <person name="Kamiya Y."/>
            <person name="Sato N."/>
            <person name="Nakamura Y."/>
            <person name="Tabata S."/>
            <person name="Ida S."/>
            <person name="Kurokawa K."/>
            <person name="Ohta H."/>
        </authorList>
    </citation>
    <scope>NUCLEOTIDE SEQUENCE [LARGE SCALE GENOMIC DNA]</scope>
    <source>
        <strain evidence="1 2">NIES-2285</strain>
    </source>
</reference>
<keyword evidence="2" id="KW-1185">Reference proteome</keyword>
<name>A0A1Y1I7N3_KLENI</name>
<organism evidence="1 2">
    <name type="scientific">Klebsormidium nitens</name>
    <name type="common">Green alga</name>
    <name type="synonym">Ulothrix nitens</name>
    <dbReference type="NCBI Taxonomy" id="105231"/>
    <lineage>
        <taxon>Eukaryota</taxon>
        <taxon>Viridiplantae</taxon>
        <taxon>Streptophyta</taxon>
        <taxon>Klebsormidiophyceae</taxon>
        <taxon>Klebsormidiales</taxon>
        <taxon>Klebsormidiaceae</taxon>
        <taxon>Klebsormidium</taxon>
    </lineage>
</organism>
<evidence type="ECO:0000313" key="2">
    <source>
        <dbReference type="Proteomes" id="UP000054558"/>
    </source>
</evidence>
<proteinExistence type="predicted"/>
<dbReference type="AlphaFoldDB" id="A0A1Y1I7N3"/>
<gene>
    <name evidence="1" type="ORF">KFL_002950150</name>
</gene>
<protein>
    <submittedName>
        <fullName evidence="1">Uncharacterized protein</fullName>
    </submittedName>
</protein>
<dbReference type="EMBL" id="DF237244">
    <property type="protein sequence ID" value="GAQ86543.1"/>
    <property type="molecule type" value="Genomic_DNA"/>
</dbReference>
<evidence type="ECO:0000313" key="1">
    <source>
        <dbReference type="EMBL" id="GAQ86543.1"/>
    </source>
</evidence>
<dbReference type="Proteomes" id="UP000054558">
    <property type="component" value="Unassembled WGS sequence"/>
</dbReference>
<accession>A0A1Y1I7N3</accession>